<keyword evidence="2" id="KW-1185">Reference proteome</keyword>
<accession>A0AAD5DM49</accession>
<name>A0AAD5DM49_9CHLO</name>
<reference evidence="1" key="1">
    <citation type="submission" date="2020-11" db="EMBL/GenBank/DDBJ databases">
        <title>Chlorella ohadii genome sequencing and assembly.</title>
        <authorList>
            <person name="Murik O."/>
            <person name="Treves H."/>
            <person name="Kedem I."/>
            <person name="Shotland Y."/>
            <person name="Kaplan A."/>
        </authorList>
    </citation>
    <scope>NUCLEOTIDE SEQUENCE</scope>
    <source>
        <strain evidence="1">1</strain>
    </source>
</reference>
<comment type="caution">
    <text evidence="1">The sequence shown here is derived from an EMBL/GenBank/DDBJ whole genome shotgun (WGS) entry which is preliminary data.</text>
</comment>
<gene>
    <name evidence="1" type="ORF">COHA_005826</name>
</gene>
<protein>
    <submittedName>
        <fullName evidence="1">Uncharacterized protein</fullName>
    </submittedName>
</protein>
<dbReference type="EMBL" id="JADXDR010000079">
    <property type="protein sequence ID" value="KAI7840527.1"/>
    <property type="molecule type" value="Genomic_DNA"/>
</dbReference>
<evidence type="ECO:0000313" key="1">
    <source>
        <dbReference type="EMBL" id="KAI7840527.1"/>
    </source>
</evidence>
<dbReference type="AlphaFoldDB" id="A0AAD5DM49"/>
<proteinExistence type="predicted"/>
<organism evidence="1 2">
    <name type="scientific">Chlorella ohadii</name>
    <dbReference type="NCBI Taxonomy" id="2649997"/>
    <lineage>
        <taxon>Eukaryota</taxon>
        <taxon>Viridiplantae</taxon>
        <taxon>Chlorophyta</taxon>
        <taxon>core chlorophytes</taxon>
        <taxon>Trebouxiophyceae</taxon>
        <taxon>Chlorellales</taxon>
        <taxon>Chlorellaceae</taxon>
        <taxon>Chlorella clade</taxon>
        <taxon>Chlorella</taxon>
    </lineage>
</organism>
<sequence>MAAATHFVQQFGFQPPMLVDPIDNPFDAAFAPWPLRFYILHRGCIAYKAQPRECSYSLSELRERLLHLLEVEGAGEGAPSLP</sequence>
<evidence type="ECO:0000313" key="2">
    <source>
        <dbReference type="Proteomes" id="UP001205105"/>
    </source>
</evidence>
<dbReference type="Proteomes" id="UP001205105">
    <property type="component" value="Unassembled WGS sequence"/>
</dbReference>
<dbReference type="Gene3D" id="3.40.30.10">
    <property type="entry name" value="Glutaredoxin"/>
    <property type="match status" value="1"/>
</dbReference>